<accession>A0A1A3GW49</accession>
<dbReference type="SMART" id="SM00482">
    <property type="entry name" value="POLAc"/>
    <property type="match status" value="1"/>
</dbReference>
<dbReference type="SUPFAM" id="SSF53098">
    <property type="entry name" value="Ribonuclease H-like"/>
    <property type="match status" value="1"/>
</dbReference>
<dbReference type="SUPFAM" id="SSF56672">
    <property type="entry name" value="DNA/RNA polymerases"/>
    <property type="match status" value="1"/>
</dbReference>
<evidence type="ECO:0000313" key="12">
    <source>
        <dbReference type="EMBL" id="OBJ40262.1"/>
    </source>
</evidence>
<dbReference type="EC" id="2.7.7.7" evidence="2"/>
<evidence type="ECO:0000256" key="5">
    <source>
        <dbReference type="ARBA" id="ARBA00022695"/>
    </source>
</evidence>
<dbReference type="Proteomes" id="UP000093898">
    <property type="component" value="Unassembled WGS sequence"/>
</dbReference>
<gene>
    <name evidence="12" type="ORF">A5630_25260</name>
</gene>
<evidence type="ECO:0000259" key="10">
    <source>
        <dbReference type="SMART" id="SM00474"/>
    </source>
</evidence>
<dbReference type="InterPro" id="IPR002562">
    <property type="entry name" value="3'-5'_exonuclease_dom"/>
</dbReference>
<feature type="domain" description="3'-5' exonuclease" evidence="10">
    <location>
        <begin position="15"/>
        <end position="192"/>
    </location>
</feature>
<dbReference type="AlphaFoldDB" id="A0A1A3GW49"/>
<dbReference type="EMBL" id="LZLC01000160">
    <property type="protein sequence ID" value="OBJ40262.1"/>
    <property type="molecule type" value="Genomic_DNA"/>
</dbReference>
<dbReference type="PROSITE" id="PS00447">
    <property type="entry name" value="DNA_POLYMERASE_A"/>
    <property type="match status" value="1"/>
</dbReference>
<reference evidence="12 13" key="1">
    <citation type="submission" date="2016-06" db="EMBL/GenBank/DDBJ databases">
        <authorList>
            <person name="Kjaerup R.B."/>
            <person name="Dalgaard T.S."/>
            <person name="Juul-Madsen H.R."/>
        </authorList>
    </citation>
    <scope>NUCLEOTIDE SEQUENCE [LARGE SCALE GENOMIC DNA]</scope>
    <source>
        <strain evidence="12 13">1127319.6</strain>
    </source>
</reference>
<sequence>MLELHSHVAGQRVSVNVVETEEDLAGFRDFIREHLNFLGLDSETTGLDIYSDDYRCRTVQFGTPTEAWVVPVEKGPRFKEDVRKALRGVKGFVLHNASFDLQVFDRCLGVPMEELWPKVTDTKILAHLVDPRARMEGGTGHSLEDLVAHYIDPKQAEEVKGLMAKLAREHKTVKAKIWSLIPIEHPEYNLYAGMDTVFATRLLRKLLPLVPQQSKPLVPYEHKLAEICAYMERQGFLLDEEYTRQLSARLQGEEDAWKHLAKEMGCENVNSTEMVADVIEERGHRIKGRTETGKRKVDKTLLADLVKQGDEFAKAVVEGKKAGKWRTTWVDGFLKGMDSQGRCHAHINPLQARTGRMSITGIPAQTLPAKDSLIRNCFVADEGHLIASVDYQAQELRVLAALSGDETMIQAFRDGADLHLMTAQAAFGAHITADHKAERGYAKVVNFGRVYGGGAKTVAEQTGLDLKTAKQVVDGFDKAYPGAKRYSAKLQQEASRRGCIITPTGRRLPVDPARAYAALNYQIQSSSRDVTGRALIRLHEAGFTPYLRLPIHDEILASVPAKKAEWGAGEIARLMAEEMGPVFIGTDPEVGGRAWGSLYADSN</sequence>
<dbReference type="SMART" id="SM00474">
    <property type="entry name" value="35EXOc"/>
    <property type="match status" value="1"/>
</dbReference>
<dbReference type="GO" id="GO:0003887">
    <property type="term" value="F:DNA-directed DNA polymerase activity"/>
    <property type="evidence" value="ECO:0007669"/>
    <property type="project" value="UniProtKB-KW"/>
</dbReference>
<dbReference type="InterPro" id="IPR019760">
    <property type="entry name" value="DNA-dir_DNA_pol_A_CS"/>
</dbReference>
<dbReference type="GO" id="GO:0008408">
    <property type="term" value="F:3'-5' exonuclease activity"/>
    <property type="evidence" value="ECO:0007669"/>
    <property type="project" value="InterPro"/>
</dbReference>
<dbReference type="InterPro" id="IPR036397">
    <property type="entry name" value="RNaseH_sf"/>
</dbReference>
<evidence type="ECO:0000256" key="4">
    <source>
        <dbReference type="ARBA" id="ARBA00022679"/>
    </source>
</evidence>
<evidence type="ECO:0000259" key="11">
    <source>
        <dbReference type="SMART" id="SM00482"/>
    </source>
</evidence>
<dbReference type="InterPro" id="IPR012337">
    <property type="entry name" value="RNaseH-like_sf"/>
</dbReference>
<protein>
    <recommendedName>
        <fullName evidence="3">DNA polymerase I</fullName>
        <ecNumber evidence="2">2.7.7.7</ecNumber>
    </recommendedName>
</protein>
<keyword evidence="4" id="KW-0808">Transferase</keyword>
<dbReference type="Gene3D" id="1.20.1060.10">
    <property type="entry name" value="Taq DNA Polymerase, Chain T, domain 4"/>
    <property type="match status" value="1"/>
</dbReference>
<evidence type="ECO:0000313" key="13">
    <source>
        <dbReference type="Proteomes" id="UP000093898"/>
    </source>
</evidence>
<feature type="domain" description="DNA-directed DNA polymerase family A palm" evidence="11">
    <location>
        <begin position="371"/>
        <end position="563"/>
    </location>
</feature>
<dbReference type="Gene3D" id="3.30.420.10">
    <property type="entry name" value="Ribonuclease H-like superfamily/Ribonuclease H"/>
    <property type="match status" value="1"/>
</dbReference>
<dbReference type="PANTHER" id="PTHR10133">
    <property type="entry name" value="DNA POLYMERASE I"/>
    <property type="match status" value="1"/>
</dbReference>
<comment type="catalytic activity">
    <reaction evidence="9">
        <text>DNA(n) + a 2'-deoxyribonucleoside 5'-triphosphate = DNA(n+1) + diphosphate</text>
        <dbReference type="Rhea" id="RHEA:22508"/>
        <dbReference type="Rhea" id="RHEA-COMP:17339"/>
        <dbReference type="Rhea" id="RHEA-COMP:17340"/>
        <dbReference type="ChEBI" id="CHEBI:33019"/>
        <dbReference type="ChEBI" id="CHEBI:61560"/>
        <dbReference type="ChEBI" id="CHEBI:173112"/>
        <dbReference type="EC" id="2.7.7.7"/>
    </reaction>
</comment>
<evidence type="ECO:0000256" key="2">
    <source>
        <dbReference type="ARBA" id="ARBA00012417"/>
    </source>
</evidence>
<dbReference type="InterPro" id="IPR001098">
    <property type="entry name" value="DNA-dir_DNA_pol_A_palm_dom"/>
</dbReference>
<keyword evidence="6" id="KW-0235">DNA replication</keyword>
<dbReference type="OrthoDB" id="5196455at2"/>
<organism evidence="12 13">
    <name type="scientific">Mycolicibacterium mucogenicum</name>
    <name type="common">Mycobacterium mucogenicum</name>
    <dbReference type="NCBI Taxonomy" id="56689"/>
    <lineage>
        <taxon>Bacteria</taxon>
        <taxon>Bacillati</taxon>
        <taxon>Actinomycetota</taxon>
        <taxon>Actinomycetes</taxon>
        <taxon>Mycobacteriales</taxon>
        <taxon>Mycobacteriaceae</taxon>
        <taxon>Mycolicibacterium</taxon>
    </lineage>
</organism>
<dbReference type="GO" id="GO:0003677">
    <property type="term" value="F:DNA binding"/>
    <property type="evidence" value="ECO:0007669"/>
    <property type="project" value="UniProtKB-KW"/>
</dbReference>
<dbReference type="RefSeq" id="WP_064982412.1">
    <property type="nucleotide sequence ID" value="NZ_LZLC01000160.1"/>
</dbReference>
<dbReference type="InterPro" id="IPR043502">
    <property type="entry name" value="DNA/RNA_pol_sf"/>
</dbReference>
<evidence type="ECO:0000256" key="1">
    <source>
        <dbReference type="ARBA" id="ARBA00007705"/>
    </source>
</evidence>
<proteinExistence type="inferred from homology"/>
<dbReference type="GO" id="GO:0006261">
    <property type="term" value="P:DNA-templated DNA replication"/>
    <property type="evidence" value="ECO:0007669"/>
    <property type="project" value="InterPro"/>
</dbReference>
<keyword evidence="8" id="KW-0238">DNA-binding</keyword>
<name>A0A1A3GW49_MYCMU</name>
<dbReference type="Gene3D" id="3.30.70.370">
    <property type="match status" value="1"/>
</dbReference>
<evidence type="ECO:0000256" key="6">
    <source>
        <dbReference type="ARBA" id="ARBA00022705"/>
    </source>
</evidence>
<evidence type="ECO:0000256" key="9">
    <source>
        <dbReference type="ARBA" id="ARBA00049244"/>
    </source>
</evidence>
<dbReference type="PANTHER" id="PTHR10133:SF27">
    <property type="entry name" value="DNA POLYMERASE NU"/>
    <property type="match status" value="1"/>
</dbReference>
<dbReference type="Pfam" id="PF01612">
    <property type="entry name" value="DNA_pol_A_exo1"/>
    <property type="match status" value="1"/>
</dbReference>
<comment type="similarity">
    <text evidence="1">Belongs to the DNA polymerase type-A family.</text>
</comment>
<dbReference type="InterPro" id="IPR002298">
    <property type="entry name" value="DNA_polymerase_A"/>
</dbReference>
<comment type="caution">
    <text evidence="12">The sequence shown here is derived from an EMBL/GenBank/DDBJ whole genome shotgun (WGS) entry which is preliminary data.</text>
</comment>
<evidence type="ECO:0000256" key="3">
    <source>
        <dbReference type="ARBA" id="ARBA00020311"/>
    </source>
</evidence>
<dbReference type="Gene3D" id="1.10.150.20">
    <property type="entry name" value="5' to 3' exonuclease, C-terminal subdomain"/>
    <property type="match status" value="1"/>
</dbReference>
<evidence type="ECO:0000256" key="8">
    <source>
        <dbReference type="ARBA" id="ARBA00023125"/>
    </source>
</evidence>
<keyword evidence="5" id="KW-0548">Nucleotidyltransferase</keyword>
<keyword evidence="7" id="KW-0239">DNA-directed DNA polymerase</keyword>
<evidence type="ECO:0000256" key="7">
    <source>
        <dbReference type="ARBA" id="ARBA00022932"/>
    </source>
</evidence>
<dbReference type="GO" id="GO:0006302">
    <property type="term" value="P:double-strand break repair"/>
    <property type="evidence" value="ECO:0007669"/>
    <property type="project" value="TreeGrafter"/>
</dbReference>
<dbReference type="Pfam" id="PF00476">
    <property type="entry name" value="DNA_pol_A"/>
    <property type="match status" value="1"/>
</dbReference>
<dbReference type="PRINTS" id="PR00868">
    <property type="entry name" value="DNAPOLI"/>
</dbReference>